<sequence>MPARCRSRCSPASARPRRGPSRRPATAAERGGRGGCTPSRRRYPRMVTSSPERPGDGPFAGVTLGGRYRLGGLIGRGGMASVYRGEDLSLGRPVAVKVFSEAAEGIDDAARRRSETALLASVEHRALVRLYDAAHDEGIDREYLVMELVDGRDLRKTLQQGPVGPADAAWLAADLAEALHVIHGRGIVHRDVKPANVLLAPAHLPTRRWNAKLADFGIARLIDDARLTRTGVYVGTPGYLSPEQVGGHAPGTAADIYALGLVLLEARTGRPAFPGTASEATAARLVSDPEIPGALGSDWVELLRGMTAREASARPSALDVAMAAGHLDTTTGSTAPDGAPTALLDASEAPTLILPTDPAPRASDDAIAERAVAAAFQPAPKPSRRWLRPTIAVVLLAVIAVGIALIVPPAIASLTQPQTAPTETLPTLPGELGVHLEQLEEAVTR</sequence>
<reference evidence="11 12" key="1">
    <citation type="submission" date="2019-01" db="EMBL/GenBank/DDBJ databases">
        <authorList>
            <person name="Li J."/>
        </authorList>
    </citation>
    <scope>NUCLEOTIDE SEQUENCE [LARGE SCALE GENOMIC DNA]</scope>
    <source>
        <strain evidence="11 12">CCUG 35506</strain>
    </source>
</reference>
<dbReference type="PANTHER" id="PTHR43289">
    <property type="entry name" value="MITOGEN-ACTIVATED PROTEIN KINASE KINASE KINASE 20-RELATED"/>
    <property type="match status" value="1"/>
</dbReference>
<evidence type="ECO:0000313" key="12">
    <source>
        <dbReference type="Proteomes" id="UP000292935"/>
    </source>
</evidence>
<evidence type="ECO:0000256" key="3">
    <source>
        <dbReference type="ARBA" id="ARBA00022679"/>
    </source>
</evidence>
<dbReference type="Gene3D" id="1.10.510.10">
    <property type="entry name" value="Transferase(Phosphotransferase) domain 1"/>
    <property type="match status" value="1"/>
</dbReference>
<dbReference type="AlphaFoldDB" id="A0A4Q2JMX8"/>
<keyword evidence="12" id="KW-1185">Reference proteome</keyword>
<dbReference type="Proteomes" id="UP000292935">
    <property type="component" value="Unassembled WGS sequence"/>
</dbReference>
<dbReference type="Pfam" id="PF00069">
    <property type="entry name" value="Pkinase"/>
    <property type="match status" value="1"/>
</dbReference>
<evidence type="ECO:0000313" key="11">
    <source>
        <dbReference type="EMBL" id="RXZ47278.1"/>
    </source>
</evidence>
<dbReference type="Gene3D" id="3.30.200.20">
    <property type="entry name" value="Phosphorylase Kinase, domain 1"/>
    <property type="match status" value="1"/>
</dbReference>
<evidence type="ECO:0000256" key="2">
    <source>
        <dbReference type="ARBA" id="ARBA00022527"/>
    </source>
</evidence>
<dbReference type="GO" id="GO:0005524">
    <property type="term" value="F:ATP binding"/>
    <property type="evidence" value="ECO:0007669"/>
    <property type="project" value="UniProtKB-UniRule"/>
</dbReference>
<proteinExistence type="predicted"/>
<evidence type="ECO:0000256" key="4">
    <source>
        <dbReference type="ARBA" id="ARBA00022741"/>
    </source>
</evidence>
<dbReference type="CDD" id="cd14014">
    <property type="entry name" value="STKc_PknB_like"/>
    <property type="match status" value="1"/>
</dbReference>
<dbReference type="SUPFAM" id="SSF56112">
    <property type="entry name" value="Protein kinase-like (PK-like)"/>
    <property type="match status" value="1"/>
</dbReference>
<evidence type="ECO:0000256" key="1">
    <source>
        <dbReference type="ARBA" id="ARBA00012513"/>
    </source>
</evidence>
<evidence type="ECO:0000256" key="8">
    <source>
        <dbReference type="SAM" id="MobiDB-lite"/>
    </source>
</evidence>
<protein>
    <recommendedName>
        <fullName evidence="1">non-specific serine/threonine protein kinase</fullName>
        <ecNumber evidence="1">2.7.11.1</ecNumber>
    </recommendedName>
</protein>
<dbReference type="PROSITE" id="PS00108">
    <property type="entry name" value="PROTEIN_KINASE_ST"/>
    <property type="match status" value="1"/>
</dbReference>
<keyword evidence="3" id="KW-0808">Transferase</keyword>
<dbReference type="PROSITE" id="PS00107">
    <property type="entry name" value="PROTEIN_KINASE_ATP"/>
    <property type="match status" value="1"/>
</dbReference>
<dbReference type="InterPro" id="IPR000719">
    <property type="entry name" value="Prot_kinase_dom"/>
</dbReference>
<keyword evidence="9" id="KW-0472">Membrane</keyword>
<keyword evidence="6 7" id="KW-0067">ATP-binding</keyword>
<evidence type="ECO:0000256" key="5">
    <source>
        <dbReference type="ARBA" id="ARBA00022777"/>
    </source>
</evidence>
<dbReference type="GO" id="GO:0004674">
    <property type="term" value="F:protein serine/threonine kinase activity"/>
    <property type="evidence" value="ECO:0007669"/>
    <property type="project" value="UniProtKB-KW"/>
</dbReference>
<keyword evidence="9" id="KW-0812">Transmembrane</keyword>
<gene>
    <name evidence="11" type="ORF">ESP57_11895</name>
</gene>
<feature type="domain" description="Protein kinase" evidence="10">
    <location>
        <begin position="68"/>
        <end position="329"/>
    </location>
</feature>
<organism evidence="11 12">
    <name type="scientific">Agromyces fucosus</name>
    <dbReference type="NCBI Taxonomy" id="41985"/>
    <lineage>
        <taxon>Bacteria</taxon>
        <taxon>Bacillati</taxon>
        <taxon>Actinomycetota</taxon>
        <taxon>Actinomycetes</taxon>
        <taxon>Micrococcales</taxon>
        <taxon>Microbacteriaceae</taxon>
        <taxon>Agromyces</taxon>
    </lineage>
</organism>
<evidence type="ECO:0000256" key="9">
    <source>
        <dbReference type="SAM" id="Phobius"/>
    </source>
</evidence>
<dbReference type="InterPro" id="IPR011009">
    <property type="entry name" value="Kinase-like_dom_sf"/>
</dbReference>
<comment type="caution">
    <text evidence="11">The sequence shown here is derived from an EMBL/GenBank/DDBJ whole genome shotgun (WGS) entry which is preliminary data.</text>
</comment>
<feature type="region of interest" description="Disordered" evidence="8">
    <location>
        <begin position="1"/>
        <end position="59"/>
    </location>
</feature>
<keyword evidence="2 11" id="KW-0723">Serine/threonine-protein kinase</keyword>
<dbReference type="PROSITE" id="PS50011">
    <property type="entry name" value="PROTEIN_KINASE_DOM"/>
    <property type="match status" value="1"/>
</dbReference>
<dbReference type="PANTHER" id="PTHR43289:SF6">
    <property type="entry name" value="SERINE_THREONINE-PROTEIN KINASE NEKL-3"/>
    <property type="match status" value="1"/>
</dbReference>
<feature type="transmembrane region" description="Helical" evidence="9">
    <location>
        <begin position="391"/>
        <end position="411"/>
    </location>
</feature>
<dbReference type="OrthoDB" id="9762169at2"/>
<evidence type="ECO:0000259" key="10">
    <source>
        <dbReference type="PROSITE" id="PS50011"/>
    </source>
</evidence>
<dbReference type="InterPro" id="IPR017441">
    <property type="entry name" value="Protein_kinase_ATP_BS"/>
</dbReference>
<keyword evidence="5 11" id="KW-0418">Kinase</keyword>
<evidence type="ECO:0000256" key="7">
    <source>
        <dbReference type="PROSITE-ProRule" id="PRU10141"/>
    </source>
</evidence>
<name>A0A4Q2JMX8_9MICO</name>
<dbReference type="SMART" id="SM00220">
    <property type="entry name" value="S_TKc"/>
    <property type="match status" value="1"/>
</dbReference>
<dbReference type="EC" id="2.7.11.1" evidence="1"/>
<keyword evidence="9" id="KW-1133">Transmembrane helix</keyword>
<dbReference type="InterPro" id="IPR008271">
    <property type="entry name" value="Ser/Thr_kinase_AS"/>
</dbReference>
<keyword evidence="4 7" id="KW-0547">Nucleotide-binding</keyword>
<dbReference type="EMBL" id="SDPO01000003">
    <property type="protein sequence ID" value="RXZ47278.1"/>
    <property type="molecule type" value="Genomic_DNA"/>
</dbReference>
<feature type="binding site" evidence="7">
    <location>
        <position position="97"/>
    </location>
    <ligand>
        <name>ATP</name>
        <dbReference type="ChEBI" id="CHEBI:30616"/>
    </ligand>
</feature>
<evidence type="ECO:0000256" key="6">
    <source>
        <dbReference type="ARBA" id="ARBA00022840"/>
    </source>
</evidence>
<accession>A0A4Q2JMX8</accession>
<feature type="compositionally biased region" description="Low complexity" evidence="8">
    <location>
        <begin position="1"/>
        <end position="14"/>
    </location>
</feature>